<dbReference type="EMBL" id="MT774406">
    <property type="protein sequence ID" value="QOR57474.1"/>
    <property type="molecule type" value="Genomic_DNA"/>
</dbReference>
<dbReference type="Proteomes" id="UP000593974">
    <property type="component" value="Segment"/>
</dbReference>
<accession>A0A7M1RTM0</accession>
<proteinExistence type="predicted"/>
<keyword evidence="2" id="KW-1185">Reference proteome</keyword>
<protein>
    <submittedName>
        <fullName evidence="1">Uncharacterized protein</fullName>
    </submittedName>
</protein>
<dbReference type="KEGG" id="vg:65131617"/>
<dbReference type="GeneID" id="65131617"/>
<organism evidence="1 2">
    <name type="scientific">uncultured phage cr124_1</name>
    <dbReference type="NCBI Taxonomy" id="2772090"/>
    <lineage>
        <taxon>Viruses</taxon>
        <taxon>Duplodnaviria</taxon>
        <taxon>Heunggongvirae</taxon>
        <taxon>Uroviricota</taxon>
        <taxon>Caudoviricetes</taxon>
        <taxon>Crassvirales</taxon>
        <taxon>Suoliviridae</taxon>
        <taxon>Oafivirinae</taxon>
        <taxon>Burzaovirus</taxon>
        <taxon>Burzaovirus faecalis</taxon>
    </lineage>
</organism>
<evidence type="ECO:0000313" key="2">
    <source>
        <dbReference type="Proteomes" id="UP000593974"/>
    </source>
</evidence>
<reference evidence="1 2" key="1">
    <citation type="submission" date="2020-07" db="EMBL/GenBank/DDBJ databases">
        <title>Taxonomic proposal: Crassvirales, a new order of highly abundant and diverse bacterial viruses.</title>
        <authorList>
            <person name="Shkoporov A.N."/>
            <person name="Stockdale S.R."/>
            <person name="Guerin E."/>
            <person name="Ross R.P."/>
            <person name="Hill C."/>
        </authorList>
    </citation>
    <scope>NUCLEOTIDE SEQUENCE [LARGE SCALE GENOMIC DNA]</scope>
</reference>
<sequence length="57" mass="6671">MEASEFIRLAEQDKSTTLDRIGDIIGTVYTPNIDPDKEEHNLPETEKYFLRWTKSNN</sequence>
<evidence type="ECO:0000313" key="1">
    <source>
        <dbReference type="EMBL" id="QOR57474.1"/>
    </source>
</evidence>
<name>A0A7M1RTM0_9CAUD</name>
<dbReference type="RefSeq" id="YP_010113114.1">
    <property type="nucleotide sequence ID" value="NC_055899.1"/>
</dbReference>